<feature type="region of interest" description="Disordered" evidence="1">
    <location>
        <begin position="97"/>
        <end position="117"/>
    </location>
</feature>
<dbReference type="InterPro" id="IPR046051">
    <property type="entry name" value="DUF6009"/>
</dbReference>
<dbReference type="RefSeq" id="WP_214421164.1">
    <property type="nucleotide sequence ID" value="NZ_CP075546.1"/>
</dbReference>
<sequence length="117" mass="13764">MITWYENPLNYSYVRKTLYISLSPRFPVKTLGRKFQQFGKLIGHELVDRRESNTKGVYLYHHQFFWLKEHDRDLSPDGVYKGPRKFGGRMPTEAVNPIRLVESNPDSKGEEGIRGIY</sequence>
<reference evidence="2 3" key="1">
    <citation type="submission" date="2021-05" db="EMBL/GenBank/DDBJ databases">
        <title>A novel Methanospirillum isolate from a pyrite-forming mixed culture.</title>
        <authorList>
            <person name="Bunk B."/>
            <person name="Sproer C."/>
            <person name="Spring S."/>
            <person name="Pester M."/>
        </authorList>
    </citation>
    <scope>NUCLEOTIDE SEQUENCE [LARGE SCALE GENOMIC DNA]</scope>
    <source>
        <strain evidence="2 3">J.3.6.1-F.2.7.3</strain>
    </source>
</reference>
<evidence type="ECO:0000256" key="1">
    <source>
        <dbReference type="SAM" id="MobiDB-lite"/>
    </source>
</evidence>
<dbReference type="KEGG" id="mrtj:KHC33_07895"/>
<organism evidence="2 3">
    <name type="scientific">Methanospirillum purgamenti</name>
    <dbReference type="NCBI Taxonomy" id="2834276"/>
    <lineage>
        <taxon>Archaea</taxon>
        <taxon>Methanobacteriati</taxon>
        <taxon>Methanobacteriota</taxon>
        <taxon>Stenosarchaea group</taxon>
        <taxon>Methanomicrobia</taxon>
        <taxon>Methanomicrobiales</taxon>
        <taxon>Methanospirillaceae</taxon>
        <taxon>Methanospirillum</taxon>
    </lineage>
</organism>
<feature type="compositionally biased region" description="Basic and acidic residues" evidence="1">
    <location>
        <begin position="105"/>
        <end position="117"/>
    </location>
</feature>
<accession>A0A8E7B4J7</accession>
<evidence type="ECO:0000313" key="2">
    <source>
        <dbReference type="EMBL" id="QVV90393.1"/>
    </source>
</evidence>
<dbReference type="GeneID" id="65097097"/>
<gene>
    <name evidence="2" type="ORF">KHC33_07895</name>
</gene>
<name>A0A8E7B4J7_9EURY</name>
<proteinExistence type="predicted"/>
<dbReference type="Proteomes" id="UP000680656">
    <property type="component" value="Chromosome"/>
</dbReference>
<keyword evidence="3" id="KW-1185">Reference proteome</keyword>
<protein>
    <submittedName>
        <fullName evidence="2">Uncharacterized protein</fullName>
    </submittedName>
</protein>
<dbReference type="EMBL" id="CP075546">
    <property type="protein sequence ID" value="QVV90393.1"/>
    <property type="molecule type" value="Genomic_DNA"/>
</dbReference>
<dbReference type="Pfam" id="PF19472">
    <property type="entry name" value="DUF6009"/>
    <property type="match status" value="1"/>
</dbReference>
<dbReference type="AlphaFoldDB" id="A0A8E7B4J7"/>
<evidence type="ECO:0000313" key="3">
    <source>
        <dbReference type="Proteomes" id="UP000680656"/>
    </source>
</evidence>